<dbReference type="PANTHER" id="PTHR45526:SF1">
    <property type="entry name" value="TRANSCRIPTIONAL REGULATORY PROTEIN DCUR-RELATED"/>
    <property type="match status" value="1"/>
</dbReference>
<evidence type="ECO:0000256" key="2">
    <source>
        <dbReference type="ARBA" id="ARBA00024867"/>
    </source>
</evidence>
<dbReference type="GO" id="GO:0000156">
    <property type="term" value="F:phosphorelay response regulator activity"/>
    <property type="evidence" value="ECO:0007669"/>
    <property type="project" value="TreeGrafter"/>
</dbReference>
<dbReference type="EMBL" id="LT799839">
    <property type="protein sequence ID" value="SLK22755.1"/>
    <property type="molecule type" value="Genomic_DNA"/>
</dbReference>
<dbReference type="STRING" id="1351755.CCH01_25250"/>
<comment type="function">
    <text evidence="2">May play the central regulatory role in sporulation. It may be an element of the effector pathway responsible for the activation of sporulation genes in response to nutritional stress. Spo0A may act in concert with spo0H (a sigma factor) to control the expression of some genes that are critical to the sporulation process.</text>
</comment>
<keyword evidence="3" id="KW-0597">Phosphoprotein</keyword>
<protein>
    <recommendedName>
        <fullName evidence="1">Stage 0 sporulation protein A homolog</fullName>
    </recommendedName>
</protein>
<dbReference type="Gene3D" id="3.40.50.2300">
    <property type="match status" value="1"/>
</dbReference>
<dbReference type="InterPro" id="IPR051271">
    <property type="entry name" value="2C-system_Tx_regulators"/>
</dbReference>
<accession>A0A1U6JR45</accession>
<reference evidence="6" key="1">
    <citation type="submission" date="2017-03" db="EMBL/GenBank/DDBJ databases">
        <authorList>
            <person name="Falquet L."/>
            <person name="Falquet L."/>
        </authorList>
    </citation>
    <scope>NUCLEOTIDE SEQUENCE [LARGE SCALE GENOMIC DNA]</scope>
</reference>
<dbReference type="PROSITE" id="PS50110">
    <property type="entry name" value="RESPONSE_REGULATORY"/>
    <property type="match status" value="1"/>
</dbReference>
<proteinExistence type="predicted"/>
<dbReference type="PANTHER" id="PTHR45526">
    <property type="entry name" value="TRANSCRIPTIONAL REGULATORY PROTEIN DPIA"/>
    <property type="match status" value="1"/>
</dbReference>
<dbReference type="Proteomes" id="UP000190476">
    <property type="component" value="Chromosome I"/>
</dbReference>
<evidence type="ECO:0000259" key="4">
    <source>
        <dbReference type="PROSITE" id="PS50110"/>
    </source>
</evidence>
<dbReference type="InterPro" id="IPR001789">
    <property type="entry name" value="Sig_transdc_resp-reg_receiver"/>
</dbReference>
<feature type="domain" description="Response regulatory" evidence="4">
    <location>
        <begin position="3"/>
        <end position="59"/>
    </location>
</feature>
<feature type="modified residue" description="4-aspartylphosphate" evidence="3">
    <location>
        <position position="54"/>
    </location>
</feature>
<dbReference type="InterPro" id="IPR011006">
    <property type="entry name" value="CheY-like_superfamily"/>
</dbReference>
<evidence type="ECO:0000256" key="3">
    <source>
        <dbReference type="PROSITE-ProRule" id="PRU00169"/>
    </source>
</evidence>
<keyword evidence="6" id="KW-1185">Reference proteome</keyword>
<organism evidence="5 6">
    <name type="scientific">Clostridium chauvoei JF4335</name>
    <dbReference type="NCBI Taxonomy" id="1351755"/>
    <lineage>
        <taxon>Bacteria</taxon>
        <taxon>Bacillati</taxon>
        <taxon>Bacillota</taxon>
        <taxon>Clostridia</taxon>
        <taxon>Eubacteriales</taxon>
        <taxon>Clostridiaceae</taxon>
        <taxon>Clostridium</taxon>
    </lineage>
</organism>
<evidence type="ECO:0000256" key="1">
    <source>
        <dbReference type="ARBA" id="ARBA00018672"/>
    </source>
</evidence>
<dbReference type="Pfam" id="PF00072">
    <property type="entry name" value="Response_reg"/>
    <property type="match status" value="1"/>
</dbReference>
<dbReference type="AlphaFoldDB" id="A0A1U6JR45"/>
<sequence>MKKVMIIEDDPMVALINRKYIESIKGFSVEDIVSEKEEAIKILKSKQIDLVLLDVYLPK</sequence>
<evidence type="ECO:0000313" key="5">
    <source>
        <dbReference type="EMBL" id="SLK22755.1"/>
    </source>
</evidence>
<evidence type="ECO:0000313" key="6">
    <source>
        <dbReference type="Proteomes" id="UP000190476"/>
    </source>
</evidence>
<name>A0A1U6JR45_9CLOT</name>
<dbReference type="SUPFAM" id="SSF52172">
    <property type="entry name" value="CheY-like"/>
    <property type="match status" value="1"/>
</dbReference>
<gene>
    <name evidence="5" type="ORF">CCH01_25250</name>
</gene>